<evidence type="ECO:0000256" key="1">
    <source>
        <dbReference type="SAM" id="SignalP"/>
    </source>
</evidence>
<dbReference type="AlphaFoldDB" id="A0A1G8JSA6"/>
<gene>
    <name evidence="3" type="ORF">SAMN04487993_1003197</name>
</gene>
<dbReference type="OrthoDB" id="7846225at2"/>
<dbReference type="Proteomes" id="UP000199093">
    <property type="component" value="Unassembled WGS sequence"/>
</dbReference>
<keyword evidence="4" id="KW-1185">Reference proteome</keyword>
<proteinExistence type="predicted"/>
<evidence type="ECO:0000313" key="3">
    <source>
        <dbReference type="EMBL" id="SDI33420.1"/>
    </source>
</evidence>
<keyword evidence="1" id="KW-0732">Signal</keyword>
<name>A0A1G8JSA6_9RHOB</name>
<feature type="domain" description="Surface lipoprotein assembly modifier C-terminal" evidence="2">
    <location>
        <begin position="103"/>
        <end position="392"/>
    </location>
</feature>
<dbReference type="STRING" id="555512.SAMN04487993_1003197"/>
<feature type="chain" id="PRO_5011787217" description="Surface lipoprotein assembly modifier C-terminal domain-containing protein" evidence="1">
    <location>
        <begin position="26"/>
        <end position="392"/>
    </location>
</feature>
<dbReference type="EMBL" id="FNEJ01000003">
    <property type="protein sequence ID" value="SDI33420.1"/>
    <property type="molecule type" value="Genomic_DNA"/>
</dbReference>
<dbReference type="RefSeq" id="WP_110506200.1">
    <property type="nucleotide sequence ID" value="NZ_FNEJ01000003.1"/>
</dbReference>
<evidence type="ECO:0000313" key="4">
    <source>
        <dbReference type="Proteomes" id="UP000199093"/>
    </source>
</evidence>
<accession>A0A1G8JSA6</accession>
<reference evidence="3 4" key="1">
    <citation type="submission" date="2016-10" db="EMBL/GenBank/DDBJ databases">
        <authorList>
            <person name="de Groot N.N."/>
        </authorList>
    </citation>
    <scope>NUCLEOTIDE SEQUENCE [LARGE SCALE GENOMIC DNA]</scope>
    <source>
        <strain evidence="3 4">DSM 26424</strain>
    </source>
</reference>
<organism evidence="3 4">
    <name type="scientific">Salipiger marinus</name>
    <dbReference type="NCBI Taxonomy" id="555512"/>
    <lineage>
        <taxon>Bacteria</taxon>
        <taxon>Pseudomonadati</taxon>
        <taxon>Pseudomonadota</taxon>
        <taxon>Alphaproteobacteria</taxon>
        <taxon>Rhodobacterales</taxon>
        <taxon>Roseobacteraceae</taxon>
        <taxon>Salipiger</taxon>
    </lineage>
</organism>
<protein>
    <recommendedName>
        <fullName evidence="2">Surface lipoprotein assembly modifier C-terminal domain-containing protein</fullName>
    </recommendedName>
</protein>
<dbReference type="InterPro" id="IPR007655">
    <property type="entry name" value="Slam_C"/>
</dbReference>
<dbReference type="Pfam" id="PF04575">
    <property type="entry name" value="SlipAM"/>
    <property type="match status" value="1"/>
</dbReference>
<feature type="signal peptide" evidence="1">
    <location>
        <begin position="1"/>
        <end position="25"/>
    </location>
</feature>
<sequence>MLKTPFFPLLAALLLACLLPLSLRADPVPDPRLAQIRAQAAQILMREPDNRLARFRYAQASYQSGDHDPAKRQLLILMRSSQSAEELDELKAAYGTVLRARPWRFGVDLAILPSTNINKTSSNQIFDTPFGQFLIIDGGVEDSGVGFRLGGRASYDRLLHSGAVLSYGLEISRHHYPADRLNHLDGTLSLTWSQRGLGRQTRIIPYLRRIAYDISAEDGPDSTRFGLRLIHDHDLTPASTLSGALTLEQRDYDRLDQLDGPFRSAVVAYQGEIDPRTGYSLSFGLSQSLPQITRLRYRETVLSAELRRALGSFGVVGVNAGLQQRQYAGDFPALAEPRADRSRSIGLSVRSPHLRIGDLVPELSCEITQNDSNVALYEFRSTDCAVSFDHTF</sequence>
<dbReference type="PROSITE" id="PS51257">
    <property type="entry name" value="PROKAR_LIPOPROTEIN"/>
    <property type="match status" value="1"/>
</dbReference>
<evidence type="ECO:0000259" key="2">
    <source>
        <dbReference type="Pfam" id="PF04575"/>
    </source>
</evidence>